<accession>A0ABT7SWX9</accession>
<dbReference type="RefSeq" id="WP_289364984.1">
    <property type="nucleotide sequence ID" value="NZ_JAUCBP010000007.1"/>
</dbReference>
<dbReference type="Pfam" id="PF00557">
    <property type="entry name" value="Peptidase_M24"/>
    <property type="match status" value="1"/>
</dbReference>
<keyword evidence="4" id="KW-1185">Reference proteome</keyword>
<organism evidence="3 4">
    <name type="scientific">Alteromonas arenosi</name>
    <dbReference type="NCBI Taxonomy" id="3055817"/>
    <lineage>
        <taxon>Bacteria</taxon>
        <taxon>Pseudomonadati</taxon>
        <taxon>Pseudomonadota</taxon>
        <taxon>Gammaproteobacteria</taxon>
        <taxon>Alteromonadales</taxon>
        <taxon>Alteromonadaceae</taxon>
        <taxon>Alteromonas/Salinimonas group</taxon>
        <taxon>Alteromonas</taxon>
    </lineage>
</organism>
<evidence type="ECO:0000259" key="2">
    <source>
        <dbReference type="Pfam" id="PF00557"/>
    </source>
</evidence>
<proteinExistence type="predicted"/>
<dbReference type="EMBL" id="JAUCBP010000007">
    <property type="protein sequence ID" value="MDM7860694.1"/>
    <property type="molecule type" value="Genomic_DNA"/>
</dbReference>
<sequence>MLKPVMLMSLAVICGGYQCSLSAAPYDFKAPSPWPEIRKQRIADLLPNAMQRADIDAWLIVCRENNNDPLADHVGCENAGQTAVFMFYFAQEQFRSIAFSPSGESTALAELGLLDNVESIPRAGSAIQSAAAFIAKHDFKAIAINISDSNAQADGLSFSQYRQLIAAVGPKYAPRLISSDTLVYEWLSIKLPQEVDIMRYAAKLTAAWQIEAYQQVVPGETTDADVAAFLKQKMQQAGVTDAWAPDQNPNVNSGTDRGHSHATNRIITAGDVIQTDFGIRLWDRWVTDIQRFAYVLPANETKVPEDILYYWNSAKQGREAAYQAMQPGVKGVDVDAAQRTVMEATGSLPVMWSTGHPVGYEAHDTGPNLGGSKAVSVRPASQKTLAEGMTFAFDGFYSWFLPDGSPKTISVEEMVVITAEGAEYLIPPQQDLILIPTQRN</sequence>
<evidence type="ECO:0000256" key="1">
    <source>
        <dbReference type="SAM" id="MobiDB-lite"/>
    </source>
</evidence>
<feature type="region of interest" description="Disordered" evidence="1">
    <location>
        <begin position="240"/>
        <end position="259"/>
    </location>
</feature>
<evidence type="ECO:0000313" key="4">
    <source>
        <dbReference type="Proteomes" id="UP001234343"/>
    </source>
</evidence>
<dbReference type="Proteomes" id="UP001234343">
    <property type="component" value="Unassembled WGS sequence"/>
</dbReference>
<dbReference type="PANTHER" id="PTHR46112">
    <property type="entry name" value="AMINOPEPTIDASE"/>
    <property type="match status" value="1"/>
</dbReference>
<protein>
    <submittedName>
        <fullName evidence="3">M24 family metallopeptidase</fullName>
    </submittedName>
</protein>
<dbReference type="PANTHER" id="PTHR46112:SF8">
    <property type="entry name" value="CYTOPLASMIC PEPTIDASE PEPQ-RELATED"/>
    <property type="match status" value="1"/>
</dbReference>
<dbReference type="InterPro" id="IPR050659">
    <property type="entry name" value="Peptidase_M24B"/>
</dbReference>
<dbReference type="Gene3D" id="3.90.230.10">
    <property type="entry name" value="Creatinase/methionine aminopeptidase superfamily"/>
    <property type="match status" value="1"/>
</dbReference>
<comment type="caution">
    <text evidence="3">The sequence shown here is derived from an EMBL/GenBank/DDBJ whole genome shotgun (WGS) entry which is preliminary data.</text>
</comment>
<dbReference type="CDD" id="cd01066">
    <property type="entry name" value="APP_MetAP"/>
    <property type="match status" value="1"/>
</dbReference>
<feature type="domain" description="Peptidase M24" evidence="2">
    <location>
        <begin position="197"/>
        <end position="419"/>
    </location>
</feature>
<evidence type="ECO:0000313" key="3">
    <source>
        <dbReference type="EMBL" id="MDM7860694.1"/>
    </source>
</evidence>
<feature type="compositionally biased region" description="Polar residues" evidence="1">
    <location>
        <begin position="247"/>
        <end position="259"/>
    </location>
</feature>
<gene>
    <name evidence="3" type="ORF">QTP81_08805</name>
</gene>
<dbReference type="InterPro" id="IPR000994">
    <property type="entry name" value="Pept_M24"/>
</dbReference>
<dbReference type="SUPFAM" id="SSF55920">
    <property type="entry name" value="Creatinase/aminopeptidase"/>
    <property type="match status" value="1"/>
</dbReference>
<dbReference type="InterPro" id="IPR036005">
    <property type="entry name" value="Creatinase/aminopeptidase-like"/>
</dbReference>
<reference evidence="3 4" key="1">
    <citation type="submission" date="2023-06" db="EMBL/GenBank/DDBJ databases">
        <title>Alteromonas sp. ASW11-36 isolated from intertidal sand.</title>
        <authorList>
            <person name="Li Y."/>
        </authorList>
    </citation>
    <scope>NUCLEOTIDE SEQUENCE [LARGE SCALE GENOMIC DNA]</scope>
    <source>
        <strain evidence="3 4">ASW11-36</strain>
    </source>
</reference>
<name>A0ABT7SWX9_9ALTE</name>